<feature type="chain" id="PRO_5040174902" description="DUF7731 domain-containing protein" evidence="1">
    <location>
        <begin position="22"/>
        <end position="184"/>
    </location>
</feature>
<feature type="domain" description="DUF7731" evidence="2">
    <location>
        <begin position="56"/>
        <end position="153"/>
    </location>
</feature>
<evidence type="ECO:0000313" key="3">
    <source>
        <dbReference type="EMBL" id="KAJ0201892.1"/>
    </source>
</evidence>
<dbReference type="EMBL" id="NBSK02000006">
    <property type="protein sequence ID" value="KAJ0201892.1"/>
    <property type="molecule type" value="Genomic_DNA"/>
</dbReference>
<keyword evidence="4" id="KW-1185">Reference proteome</keyword>
<organism evidence="3 4">
    <name type="scientific">Lactuca sativa</name>
    <name type="common">Garden lettuce</name>
    <dbReference type="NCBI Taxonomy" id="4236"/>
    <lineage>
        <taxon>Eukaryota</taxon>
        <taxon>Viridiplantae</taxon>
        <taxon>Streptophyta</taxon>
        <taxon>Embryophyta</taxon>
        <taxon>Tracheophyta</taxon>
        <taxon>Spermatophyta</taxon>
        <taxon>Magnoliopsida</taxon>
        <taxon>eudicotyledons</taxon>
        <taxon>Gunneridae</taxon>
        <taxon>Pentapetalae</taxon>
        <taxon>asterids</taxon>
        <taxon>campanulids</taxon>
        <taxon>Asterales</taxon>
        <taxon>Asteraceae</taxon>
        <taxon>Cichorioideae</taxon>
        <taxon>Cichorieae</taxon>
        <taxon>Lactucinae</taxon>
        <taxon>Lactuca</taxon>
    </lineage>
</organism>
<dbReference type="InterPro" id="IPR056633">
    <property type="entry name" value="DUF7731"/>
</dbReference>
<dbReference type="AlphaFoldDB" id="A0A9R1V7U5"/>
<dbReference type="Proteomes" id="UP000235145">
    <property type="component" value="Unassembled WGS sequence"/>
</dbReference>
<name>A0A9R1V7U5_LACSA</name>
<reference evidence="3 4" key="1">
    <citation type="journal article" date="2017" name="Nat. Commun.">
        <title>Genome assembly with in vitro proximity ligation data and whole-genome triplication in lettuce.</title>
        <authorList>
            <person name="Reyes-Chin-Wo S."/>
            <person name="Wang Z."/>
            <person name="Yang X."/>
            <person name="Kozik A."/>
            <person name="Arikit S."/>
            <person name="Song C."/>
            <person name="Xia L."/>
            <person name="Froenicke L."/>
            <person name="Lavelle D.O."/>
            <person name="Truco M.J."/>
            <person name="Xia R."/>
            <person name="Zhu S."/>
            <person name="Xu C."/>
            <person name="Xu H."/>
            <person name="Xu X."/>
            <person name="Cox K."/>
            <person name="Korf I."/>
            <person name="Meyers B.C."/>
            <person name="Michelmore R.W."/>
        </authorList>
    </citation>
    <scope>NUCLEOTIDE SEQUENCE [LARGE SCALE GENOMIC DNA]</scope>
    <source>
        <strain evidence="4">cv. Salinas</strain>
        <tissue evidence="3">Seedlings</tissue>
    </source>
</reference>
<proteinExistence type="predicted"/>
<evidence type="ECO:0000259" key="2">
    <source>
        <dbReference type="Pfam" id="PF24865"/>
    </source>
</evidence>
<protein>
    <recommendedName>
        <fullName evidence="2">DUF7731 domain-containing protein</fullName>
    </recommendedName>
</protein>
<sequence length="184" mass="20095">MKQSLLPLMLLFLLLVKIGESETGIAGTGIGYLPEPGGGNGGHGVVSGGGGDEPEVVIAKALQCFSDKHIYRSCEESCRLTESGQLNVPPGYTDEYCNGPCLKETHLVLNCIDDMLSHYVFYNHATVNDVKETIKAGCSYGPHRGDFNVAEHIEDDESNAYKIYYTNSILFGFQSLFVVFTLLF</sequence>
<accession>A0A9R1V7U5</accession>
<dbReference type="PANTHER" id="PTHR34366:SF2">
    <property type="entry name" value="OS07G0289901 PROTEIN"/>
    <property type="match status" value="1"/>
</dbReference>
<dbReference type="PANTHER" id="PTHR34366">
    <property type="entry name" value="OS07G0289901 PROTEIN-RELATED"/>
    <property type="match status" value="1"/>
</dbReference>
<feature type="signal peptide" evidence="1">
    <location>
        <begin position="1"/>
        <end position="21"/>
    </location>
</feature>
<gene>
    <name evidence="3" type="ORF">LSAT_V11C600306060</name>
</gene>
<evidence type="ECO:0000256" key="1">
    <source>
        <dbReference type="SAM" id="SignalP"/>
    </source>
</evidence>
<keyword evidence="1" id="KW-0732">Signal</keyword>
<evidence type="ECO:0000313" key="4">
    <source>
        <dbReference type="Proteomes" id="UP000235145"/>
    </source>
</evidence>
<dbReference type="OrthoDB" id="1843925at2759"/>
<comment type="caution">
    <text evidence="3">The sequence shown here is derived from an EMBL/GenBank/DDBJ whole genome shotgun (WGS) entry which is preliminary data.</text>
</comment>
<dbReference type="Pfam" id="PF24865">
    <property type="entry name" value="DUF7731"/>
    <property type="match status" value="1"/>
</dbReference>